<evidence type="ECO:0000313" key="1">
    <source>
        <dbReference type="EMBL" id="KOF88306.1"/>
    </source>
</evidence>
<dbReference type="EMBL" id="KQ418194">
    <property type="protein sequence ID" value="KOF88306.1"/>
    <property type="molecule type" value="Genomic_DNA"/>
</dbReference>
<protein>
    <submittedName>
        <fullName evidence="1">Uncharacterized protein</fullName>
    </submittedName>
</protein>
<reference evidence="1" key="1">
    <citation type="submission" date="2015-07" db="EMBL/GenBank/DDBJ databases">
        <title>MeaNS - Measles Nucleotide Surveillance Program.</title>
        <authorList>
            <person name="Tran T."/>
            <person name="Druce J."/>
        </authorList>
    </citation>
    <scope>NUCLEOTIDE SEQUENCE</scope>
    <source>
        <strain evidence="1">UCB-OBI-ISO-001</strain>
        <tissue evidence="1">Gonad</tissue>
    </source>
</reference>
<organism evidence="1">
    <name type="scientific">Octopus bimaculoides</name>
    <name type="common">California two-spotted octopus</name>
    <dbReference type="NCBI Taxonomy" id="37653"/>
    <lineage>
        <taxon>Eukaryota</taxon>
        <taxon>Metazoa</taxon>
        <taxon>Spiralia</taxon>
        <taxon>Lophotrochozoa</taxon>
        <taxon>Mollusca</taxon>
        <taxon>Cephalopoda</taxon>
        <taxon>Coleoidea</taxon>
        <taxon>Octopodiformes</taxon>
        <taxon>Octopoda</taxon>
        <taxon>Incirrata</taxon>
        <taxon>Octopodidae</taxon>
        <taxon>Octopus</taxon>
    </lineage>
</organism>
<dbReference type="AlphaFoldDB" id="A0A0L8HGE1"/>
<gene>
    <name evidence="1" type="ORF">OCBIM_22015017mg</name>
</gene>
<accession>A0A0L8HGE1</accession>
<sequence>MHWILNMFRKGLCPIEKITKVTCGVNLCSTCDINLCSTSSIQSLLELASFFVCRFHRASNNDTLVIYLVAVFTFL</sequence>
<name>A0A0L8HGE1_OCTBM</name>
<proteinExistence type="predicted"/>